<dbReference type="InterPro" id="IPR050695">
    <property type="entry name" value="N-acetylmuramoyl_amidase_3"/>
</dbReference>
<comment type="caution">
    <text evidence="4">The sequence shown here is derived from an EMBL/GenBank/DDBJ whole genome shotgun (WGS) entry which is preliminary data.</text>
</comment>
<evidence type="ECO:0000256" key="1">
    <source>
        <dbReference type="ARBA" id="ARBA00022801"/>
    </source>
</evidence>
<name>A0ABS7DRF6_9FIRM</name>
<dbReference type="SUPFAM" id="SSF53187">
    <property type="entry name" value="Zn-dependent exopeptidases"/>
    <property type="match status" value="1"/>
</dbReference>
<dbReference type="SMART" id="SM00646">
    <property type="entry name" value="Ami_3"/>
    <property type="match status" value="1"/>
</dbReference>
<dbReference type="Gene3D" id="3.40.630.40">
    <property type="entry name" value="Zn-dependent exopeptidases"/>
    <property type="match status" value="1"/>
</dbReference>
<feature type="transmembrane region" description="Helical" evidence="2">
    <location>
        <begin position="40"/>
        <end position="61"/>
    </location>
</feature>
<dbReference type="InterPro" id="IPR002508">
    <property type="entry name" value="MurNAc-LAA_cat"/>
</dbReference>
<keyword evidence="1" id="KW-0378">Hydrolase</keyword>
<dbReference type="PANTHER" id="PTHR30404">
    <property type="entry name" value="N-ACETYLMURAMOYL-L-ALANINE AMIDASE"/>
    <property type="match status" value="1"/>
</dbReference>
<keyword evidence="2" id="KW-1133">Transmembrane helix</keyword>
<protein>
    <submittedName>
        <fullName evidence="4">N-acetylmuramoyl-L-alanine amidase</fullName>
    </submittedName>
</protein>
<sequence>MKKSVKQFSVLRTFLISISPHAYRLHGVIALNEKEAKTYFIPITVLILCCLAFLLLSYISYNKIDKMALALAQKQNPTIVIDPGHGGEDGGAAGKNSALEKDINLAIALQLEKLLQSSGTRVVMTRTTDISVCDEHLGTIRERKVSDIHNRLKIIEQQGDCIFISIHQNHFTDSRYSGAQIFYSKKTDESKVLAENIKSRVVELIQPENKRETKPATSSIYLLWNTKVTAVLVECGFLSNDSEAAKLNDKVYQQQMAFSIYCGLLDYLHSAE</sequence>
<dbReference type="EMBL" id="JAGFNZ010000005">
    <property type="protein sequence ID" value="MBW7573773.1"/>
    <property type="molecule type" value="Genomic_DNA"/>
</dbReference>
<dbReference type="CDD" id="cd02696">
    <property type="entry name" value="MurNAc-LAA"/>
    <property type="match status" value="1"/>
</dbReference>
<organism evidence="4 5">
    <name type="scientific">Caproiciproducens faecalis</name>
    <dbReference type="NCBI Taxonomy" id="2820301"/>
    <lineage>
        <taxon>Bacteria</taxon>
        <taxon>Bacillati</taxon>
        <taxon>Bacillota</taxon>
        <taxon>Clostridia</taxon>
        <taxon>Eubacteriales</taxon>
        <taxon>Acutalibacteraceae</taxon>
        <taxon>Caproiciproducens</taxon>
    </lineage>
</organism>
<evidence type="ECO:0000259" key="3">
    <source>
        <dbReference type="SMART" id="SM00646"/>
    </source>
</evidence>
<proteinExistence type="predicted"/>
<dbReference type="Pfam" id="PF01520">
    <property type="entry name" value="Amidase_3"/>
    <property type="match status" value="1"/>
</dbReference>
<evidence type="ECO:0000313" key="4">
    <source>
        <dbReference type="EMBL" id="MBW7573773.1"/>
    </source>
</evidence>
<feature type="domain" description="MurNAc-LAA" evidence="3">
    <location>
        <begin position="151"/>
        <end position="265"/>
    </location>
</feature>
<dbReference type="Proteomes" id="UP000719942">
    <property type="component" value="Unassembled WGS sequence"/>
</dbReference>
<evidence type="ECO:0000313" key="5">
    <source>
        <dbReference type="Proteomes" id="UP000719942"/>
    </source>
</evidence>
<keyword evidence="5" id="KW-1185">Reference proteome</keyword>
<accession>A0ABS7DRF6</accession>
<gene>
    <name evidence="4" type="ORF">J5W02_13225</name>
</gene>
<dbReference type="PANTHER" id="PTHR30404:SF0">
    <property type="entry name" value="N-ACETYLMURAMOYL-L-ALANINE AMIDASE AMIC"/>
    <property type="match status" value="1"/>
</dbReference>
<evidence type="ECO:0000256" key="2">
    <source>
        <dbReference type="SAM" id="Phobius"/>
    </source>
</evidence>
<reference evidence="4 5" key="1">
    <citation type="submission" date="2021-03" db="EMBL/GenBank/DDBJ databases">
        <title>Caproiciproducens sp. nov. isolated from feces of cow.</title>
        <authorList>
            <person name="Choi J.-Y."/>
        </authorList>
    </citation>
    <scope>NUCLEOTIDE SEQUENCE [LARGE SCALE GENOMIC DNA]</scope>
    <source>
        <strain evidence="4 5">AGMB10547</strain>
    </source>
</reference>
<keyword evidence="2" id="KW-0472">Membrane</keyword>
<keyword evidence="2" id="KW-0812">Transmembrane</keyword>